<reference evidence="4" key="1">
    <citation type="submission" date="2024-02" db="EMBL/GenBank/DDBJ databases">
        <title>Complete genome sequence of Vreelandella sp. SM1641, a marine exopolysaccharide-producing bacterium isolated from deep-sea hydrothermal sediment of the southwest Indian Ocean.</title>
        <authorList>
            <person name="Zhu H."/>
            <person name="Sun M."/>
        </authorList>
    </citation>
    <scope>NUCLEOTIDE SEQUENCE</scope>
    <source>
        <strain evidence="4">SM1641</strain>
    </source>
</reference>
<keyword evidence="2" id="KW-0488">Methylation</keyword>
<organism evidence="4">
    <name type="scientific">Vreelandella sp. SM1641</name>
    <dbReference type="NCBI Taxonomy" id="3126101"/>
    <lineage>
        <taxon>Bacteria</taxon>
        <taxon>Pseudomonadati</taxon>
        <taxon>Pseudomonadota</taxon>
        <taxon>Gammaproteobacteria</taxon>
        <taxon>Oceanospirillales</taxon>
        <taxon>Halomonadaceae</taxon>
        <taxon>Vreelandella</taxon>
    </lineage>
</organism>
<dbReference type="NCBIfam" id="TIGR02532">
    <property type="entry name" value="IV_pilin_GFxxxE"/>
    <property type="match status" value="1"/>
</dbReference>
<dbReference type="AlphaFoldDB" id="A0AAU7XTC9"/>
<dbReference type="PROSITE" id="PS00409">
    <property type="entry name" value="PROKAR_NTER_METHYL"/>
    <property type="match status" value="1"/>
</dbReference>
<dbReference type="PANTHER" id="PTHR30093">
    <property type="entry name" value="GENERAL SECRETION PATHWAY PROTEIN G"/>
    <property type="match status" value="1"/>
</dbReference>
<keyword evidence="3" id="KW-0812">Transmembrane</keyword>
<evidence type="ECO:0000313" key="4">
    <source>
        <dbReference type="EMBL" id="XBY60796.1"/>
    </source>
</evidence>
<dbReference type="Pfam" id="PF07963">
    <property type="entry name" value="N_methyl"/>
    <property type="match status" value="1"/>
</dbReference>
<dbReference type="SUPFAM" id="SSF54523">
    <property type="entry name" value="Pili subunits"/>
    <property type="match status" value="1"/>
</dbReference>
<dbReference type="InterPro" id="IPR045584">
    <property type="entry name" value="Pilin-like"/>
</dbReference>
<dbReference type="EMBL" id="CP158484">
    <property type="protein sequence ID" value="XBY60796.1"/>
    <property type="molecule type" value="Genomic_DNA"/>
</dbReference>
<evidence type="ECO:0000256" key="2">
    <source>
        <dbReference type="ARBA" id="ARBA00022481"/>
    </source>
</evidence>
<dbReference type="PANTHER" id="PTHR30093:SF34">
    <property type="entry name" value="PREPILIN PEPTIDASE-DEPENDENT PROTEIN D"/>
    <property type="match status" value="1"/>
</dbReference>
<keyword evidence="3" id="KW-0472">Membrane</keyword>
<sequence>MQSTFQPITRNTKQGGFTLIELLIVVAIIGVLAAVAIPQYQNYTTRAANNACESELKSYANSVIAALYNSDEAPAAPTDGACDYSGPGTETDGVWEFGNTITGNPKTPGDTGTAFTVDIGSNG</sequence>
<name>A0AAU7XTC9_9GAMM</name>
<dbReference type="InterPro" id="IPR012902">
    <property type="entry name" value="N_methyl_site"/>
</dbReference>
<evidence type="ECO:0000256" key="1">
    <source>
        <dbReference type="ARBA" id="ARBA00005233"/>
    </source>
</evidence>
<accession>A0AAU7XTC9</accession>
<proteinExistence type="inferred from homology"/>
<dbReference type="Gene3D" id="3.30.700.10">
    <property type="entry name" value="Glycoprotein, Type 4 Pilin"/>
    <property type="match status" value="1"/>
</dbReference>
<comment type="similarity">
    <text evidence="1">Belongs to the N-Me-Phe pilin family.</text>
</comment>
<dbReference type="KEGG" id="vrs:V8F66_10095"/>
<protein>
    <submittedName>
        <fullName evidence="4">Prepilin-type N-terminal cleavage/methylation domain-containing protein</fullName>
    </submittedName>
</protein>
<feature type="transmembrane region" description="Helical" evidence="3">
    <location>
        <begin position="16"/>
        <end position="37"/>
    </location>
</feature>
<gene>
    <name evidence="4" type="ORF">V8F66_10095</name>
</gene>
<keyword evidence="3" id="KW-1133">Transmembrane helix</keyword>
<evidence type="ECO:0000256" key="3">
    <source>
        <dbReference type="SAM" id="Phobius"/>
    </source>
</evidence>
<dbReference type="RefSeq" id="WP_281662053.1">
    <property type="nucleotide sequence ID" value="NZ_CP158484.1"/>
</dbReference>